<sequence>MAPPKKGEKCAFPTRSPLLRIFLFRLTAIRNNFLLPLRRYWRAGPAAGVVK</sequence>
<comment type="caution">
    <text evidence="1">The sequence shown here is derived from an EMBL/GenBank/DDBJ whole genome shotgun (WGS) entry which is preliminary data.</text>
</comment>
<evidence type="ECO:0000313" key="2">
    <source>
        <dbReference type="Proteomes" id="UP001519363"/>
    </source>
</evidence>
<dbReference type="RefSeq" id="WP_158103732.1">
    <property type="nucleotide sequence ID" value="NZ_JAGIOO010000001.1"/>
</dbReference>
<dbReference type="Proteomes" id="UP001519363">
    <property type="component" value="Unassembled WGS sequence"/>
</dbReference>
<proteinExistence type="predicted"/>
<name>A0ABS5A5S4_9PSEU</name>
<evidence type="ECO:0000313" key="1">
    <source>
        <dbReference type="EMBL" id="MBP2471952.1"/>
    </source>
</evidence>
<keyword evidence="2" id="KW-1185">Reference proteome</keyword>
<accession>A0ABS5A5S4</accession>
<protein>
    <submittedName>
        <fullName evidence="1">Uncharacterized protein</fullName>
    </submittedName>
</protein>
<organism evidence="1 2">
    <name type="scientific">Crossiella equi</name>
    <dbReference type="NCBI Taxonomy" id="130796"/>
    <lineage>
        <taxon>Bacteria</taxon>
        <taxon>Bacillati</taxon>
        <taxon>Actinomycetota</taxon>
        <taxon>Actinomycetes</taxon>
        <taxon>Pseudonocardiales</taxon>
        <taxon>Pseudonocardiaceae</taxon>
        <taxon>Crossiella</taxon>
    </lineage>
</organism>
<dbReference type="EMBL" id="JAGIOO010000001">
    <property type="protein sequence ID" value="MBP2471952.1"/>
    <property type="molecule type" value="Genomic_DNA"/>
</dbReference>
<gene>
    <name evidence="1" type="ORF">JOF53_000824</name>
</gene>
<reference evidence="1 2" key="1">
    <citation type="submission" date="2021-03" db="EMBL/GenBank/DDBJ databases">
        <title>Sequencing the genomes of 1000 actinobacteria strains.</title>
        <authorList>
            <person name="Klenk H.-P."/>
        </authorList>
    </citation>
    <scope>NUCLEOTIDE SEQUENCE [LARGE SCALE GENOMIC DNA]</scope>
    <source>
        <strain evidence="1 2">DSM 44580</strain>
    </source>
</reference>